<dbReference type="Pfam" id="PF13408">
    <property type="entry name" value="Zn_ribbon_recom"/>
    <property type="match status" value="1"/>
</dbReference>
<evidence type="ECO:0000259" key="1">
    <source>
        <dbReference type="PROSITE" id="PS51737"/>
    </source>
</evidence>
<dbReference type="PROSITE" id="PS51737">
    <property type="entry name" value="RECOMBINASE_DNA_BIND"/>
    <property type="match status" value="1"/>
</dbReference>
<dbReference type="InterPro" id="IPR025378">
    <property type="entry name" value="DUF4368"/>
</dbReference>
<protein>
    <submittedName>
        <fullName evidence="2">Recombinase family protein</fullName>
    </submittedName>
</protein>
<organism evidence="2 3">
    <name type="scientific">Intestinimonas massiliensis</name>
    <name type="common">ex Afouda et al. 2020</name>
    <dbReference type="NCBI Taxonomy" id="1673721"/>
    <lineage>
        <taxon>Bacteria</taxon>
        <taxon>Bacillati</taxon>
        <taxon>Bacillota</taxon>
        <taxon>Clostridia</taxon>
        <taxon>Eubacteriales</taxon>
        <taxon>Intestinimonas</taxon>
    </lineage>
</organism>
<evidence type="ECO:0000313" key="2">
    <source>
        <dbReference type="EMBL" id="MCQ4771491.1"/>
    </source>
</evidence>
<sequence>MSSQKKLLSKYAKEYGLLNTKYFVDDGYSGTNFDRPGFIEMAEAIEAGYIGTVLVKDMSRLGRDYLQVGYYTDNFFPEHNVRFIAVNDGVDSAEGENEFAPFRNIMNEWYARDISRKIRSSQRLRGAAGVPLSQPMYGYIKDPENPKRWIVDEDAAKVVQYIYKLCIEGVSEYRIVSRLEQEKILTPTEYWISKGIRRSGKKGHSFKDSPYYWCKTTINKILNSREYMGDVVNFKTYSKSFKNKRRYENPEENHVIFEGVHEAIIDRQTWEMVQRIREGTKRRAPKTMEKNMFSGLLYCSDCGRKLYFNVNHPNTELKYFNCANYKGNRGTCNSTHYIRADALEQVMLLEIRRMTAFLQDKEESFIKLLMSQSMQEAEKDSKRRARELRAMLTRCAELDSLFTKTYEDNTSGKLSDERFMMITKRYDDEQISLKKKISALQAEIDAEEKSKHSAASFLQTVKKYTNIQELTPTILNELVEKIVVYQAEGTGKGRTQRLEIHYNFVGILDTPEVACLPQSVMIDTRQGVAVEYITRKAG</sequence>
<dbReference type="AlphaFoldDB" id="A0AAW5JMW0"/>
<dbReference type="RefSeq" id="WP_256304663.1">
    <property type="nucleotide sequence ID" value="NZ_JANFYS010000033.1"/>
</dbReference>
<dbReference type="Pfam" id="PF14287">
    <property type="entry name" value="DUF4368"/>
    <property type="match status" value="1"/>
</dbReference>
<dbReference type="Gene3D" id="3.40.50.1390">
    <property type="entry name" value="Resolvase, N-terminal catalytic domain"/>
    <property type="match status" value="1"/>
</dbReference>
<reference evidence="2" key="1">
    <citation type="submission" date="2022-06" db="EMBL/GenBank/DDBJ databases">
        <title>Isolation of gut microbiota from human fecal samples.</title>
        <authorList>
            <person name="Pamer E.G."/>
            <person name="Barat B."/>
            <person name="Waligurski E."/>
            <person name="Medina S."/>
            <person name="Paddock L."/>
            <person name="Mostad J."/>
        </authorList>
    </citation>
    <scope>NUCLEOTIDE SEQUENCE</scope>
    <source>
        <strain evidence="2">DFI.9.91</strain>
    </source>
</reference>
<dbReference type="Pfam" id="PF07508">
    <property type="entry name" value="Recombinase"/>
    <property type="match status" value="1"/>
</dbReference>
<dbReference type="PANTHER" id="PTHR30461">
    <property type="entry name" value="DNA-INVERTASE FROM LAMBDOID PROPHAGE"/>
    <property type="match status" value="1"/>
</dbReference>
<dbReference type="EMBL" id="JANFYS010000033">
    <property type="protein sequence ID" value="MCQ4771491.1"/>
    <property type="molecule type" value="Genomic_DNA"/>
</dbReference>
<dbReference type="PANTHER" id="PTHR30461:SF23">
    <property type="entry name" value="DNA RECOMBINASE-RELATED"/>
    <property type="match status" value="1"/>
</dbReference>
<dbReference type="InterPro" id="IPR050639">
    <property type="entry name" value="SSR_resolvase"/>
</dbReference>
<dbReference type="GO" id="GO:0000150">
    <property type="term" value="F:DNA strand exchange activity"/>
    <property type="evidence" value="ECO:0007669"/>
    <property type="project" value="InterPro"/>
</dbReference>
<comment type="caution">
    <text evidence="2">The sequence shown here is derived from an EMBL/GenBank/DDBJ whole genome shotgun (WGS) entry which is preliminary data.</text>
</comment>
<accession>A0AAW5JMW0</accession>
<dbReference type="InterPro" id="IPR036162">
    <property type="entry name" value="Resolvase-like_N_sf"/>
</dbReference>
<evidence type="ECO:0000313" key="3">
    <source>
        <dbReference type="Proteomes" id="UP001204562"/>
    </source>
</evidence>
<dbReference type="Pfam" id="PF00239">
    <property type="entry name" value="Resolvase"/>
    <property type="match status" value="1"/>
</dbReference>
<dbReference type="InterPro" id="IPR011109">
    <property type="entry name" value="DNA_bind_recombinase_dom"/>
</dbReference>
<dbReference type="InterPro" id="IPR038109">
    <property type="entry name" value="DNA_bind_recomb_sf"/>
</dbReference>
<gene>
    <name evidence="2" type="ORF">NE579_13670</name>
</gene>
<dbReference type="CDD" id="cd03770">
    <property type="entry name" value="SR_TndX_transposase"/>
    <property type="match status" value="1"/>
</dbReference>
<dbReference type="GO" id="GO:0003677">
    <property type="term" value="F:DNA binding"/>
    <property type="evidence" value="ECO:0007669"/>
    <property type="project" value="InterPro"/>
</dbReference>
<proteinExistence type="predicted"/>
<dbReference type="InterPro" id="IPR025827">
    <property type="entry name" value="Zn_ribbon_recom_dom"/>
</dbReference>
<dbReference type="SMART" id="SM00857">
    <property type="entry name" value="Resolvase"/>
    <property type="match status" value="1"/>
</dbReference>
<name>A0AAW5JMW0_9FIRM</name>
<dbReference type="Proteomes" id="UP001204562">
    <property type="component" value="Unassembled WGS sequence"/>
</dbReference>
<feature type="domain" description="Recombinase" evidence="1">
    <location>
        <begin position="136"/>
        <end position="283"/>
    </location>
</feature>
<dbReference type="Gene3D" id="3.90.1750.20">
    <property type="entry name" value="Putative Large Serine Recombinase, Chain B, Domain 2"/>
    <property type="match status" value="1"/>
</dbReference>
<dbReference type="InterPro" id="IPR006119">
    <property type="entry name" value="Resolv_N"/>
</dbReference>
<dbReference type="SUPFAM" id="SSF53041">
    <property type="entry name" value="Resolvase-like"/>
    <property type="match status" value="1"/>
</dbReference>